<feature type="compositionally biased region" description="Basic and acidic residues" evidence="7">
    <location>
        <begin position="377"/>
        <end position="392"/>
    </location>
</feature>
<keyword evidence="4" id="KW-0456">Lyase</keyword>
<dbReference type="InterPro" id="IPR011766">
    <property type="entry name" value="TPP_enzyme_TPP-bd"/>
</dbReference>
<keyword evidence="3" id="KW-0786">Thiamine pyrophosphate</keyword>
<reference evidence="11" key="1">
    <citation type="submission" date="2021-02" db="EMBL/GenBank/DDBJ databases">
        <authorList>
            <person name="Nowell W R."/>
        </authorList>
    </citation>
    <scope>NUCLEOTIDE SEQUENCE</scope>
</reference>
<dbReference type="PROSITE" id="PS00187">
    <property type="entry name" value="TPP_ENZYMES"/>
    <property type="match status" value="1"/>
</dbReference>
<evidence type="ECO:0000256" key="5">
    <source>
        <dbReference type="ARBA" id="ARBA00030510"/>
    </source>
</evidence>
<dbReference type="OrthoDB" id="16262at2759"/>
<keyword evidence="2" id="KW-0210">Decarboxylase</keyword>
<dbReference type="NCBIfam" id="TIGR03297">
    <property type="entry name" value="Ppyr-DeCO2ase"/>
    <property type="match status" value="1"/>
</dbReference>
<dbReference type="InterPro" id="IPR051818">
    <property type="entry name" value="TPP_dependent_decarboxylase"/>
</dbReference>
<dbReference type="InterPro" id="IPR012001">
    <property type="entry name" value="Thiamin_PyroP_enz_TPP-bd_dom"/>
</dbReference>
<dbReference type="SUPFAM" id="SSF52518">
    <property type="entry name" value="Thiamin diphosphate-binding fold (THDP-binding)"/>
    <property type="match status" value="2"/>
</dbReference>
<accession>A0A816G5I6</accession>
<dbReference type="Pfam" id="PF02775">
    <property type="entry name" value="TPP_enzyme_C"/>
    <property type="match status" value="1"/>
</dbReference>
<sequence length="787" mass="88294">MVRFNGHHKRRHIPSANINQNSTVNAVYNKFYQQSLDMNNARIISIEPRNKVWFSIENGTIYALPLFGDYSGPFKVLTQNPNSIEFKLKFNFSPSSSLFSPSKHLLLALFNISSVVFNNSPLNRYFIVQTLSLAMNISDSLLTIHKINGSLIKVYFSCDLYSSKDLSYQIQKLIDHYHSNRLELMTYFSLPLIEISIIRISKQSTTTPIIELKKAFVSVRPRLLSNQTIISSRNNLIFFDQFYQPLVIVPLVIISIGLIICTIIAFCLCCNRHSSSSSSTLLLSNGSFVTPTNKHLYQKHRQQREVYRKKHYFQDQRQFISKGIPVVFTEELEEKLEQTHTPLFRHAKINLSNRCNKQQQQQQQQQRSIQTSTDHFASVEEQVKEQQKRNEEVQDMPELVRDFLDPAEFYRQVKNICGINFFCGVPDSLLKDFCAYVTANVPSSHHIITANEGSAIGLACGSYMGTGQPSLVYLQNSGLGNIVNPIMSLAAPGVYSLPMLLLIGWRGEPGKRDEPQHRIQGPATPGILAALGIPFQPLPDYHDGAGQALETAKRYMETAKGPYALLVKRQTFLPYSLPKRNGDAAAGLSLTREEALKCVLSHFQHRDVVVGTTGMLSRELFELRMKRGDGHERDFLTVGGMGHASSIALGIAIQKPSRTIYCLDGDGAVLMHMGVLANIAAAAPSNFKHIVFNNGTHDSVGGQPTVAGDHKQFSFSQVAQGCGYKHVFIASNQNDITEAMEKICSINNDGPVLLELRIKAGHRKNLGRPTLSTNENRKDFMHFLQLN</sequence>
<dbReference type="Pfam" id="PF02776">
    <property type="entry name" value="TPP_enzyme_N"/>
    <property type="match status" value="1"/>
</dbReference>
<evidence type="ECO:0000259" key="9">
    <source>
        <dbReference type="Pfam" id="PF02775"/>
    </source>
</evidence>
<dbReference type="Proteomes" id="UP000663824">
    <property type="component" value="Unassembled WGS sequence"/>
</dbReference>
<feature type="domain" description="Thiamine pyrophosphate enzyme TPP-binding" evidence="9">
    <location>
        <begin position="635"/>
        <end position="755"/>
    </location>
</feature>
<feature type="domain" description="Thiamine pyrophosphate enzyme N-terminal TPP-binding" evidence="10">
    <location>
        <begin position="417"/>
        <end position="512"/>
    </location>
</feature>
<evidence type="ECO:0000256" key="2">
    <source>
        <dbReference type="ARBA" id="ARBA00022793"/>
    </source>
</evidence>
<feature type="transmembrane region" description="Helical" evidence="8">
    <location>
        <begin position="242"/>
        <end position="266"/>
    </location>
</feature>
<evidence type="ECO:0000313" key="13">
    <source>
        <dbReference type="Proteomes" id="UP000663834"/>
    </source>
</evidence>
<dbReference type="PANTHER" id="PTHR42818">
    <property type="entry name" value="SULFOPYRUVATE DECARBOXYLASE SUBUNIT ALPHA"/>
    <property type="match status" value="1"/>
</dbReference>
<dbReference type="InterPro" id="IPR000399">
    <property type="entry name" value="TPP-bd_CS"/>
</dbReference>
<comment type="catalytic activity">
    <reaction evidence="6">
        <text>(2R)-hydroxyhexadecanoyl-CoA = pentadecanal + formyl-CoA</text>
        <dbReference type="Rhea" id="RHEA:55212"/>
        <dbReference type="ChEBI" id="CHEBI:17302"/>
        <dbReference type="ChEBI" id="CHEBI:57376"/>
        <dbReference type="ChEBI" id="CHEBI:138654"/>
    </reaction>
    <physiologicalReaction direction="left-to-right" evidence="6">
        <dbReference type="Rhea" id="RHEA:55213"/>
    </physiologicalReaction>
</comment>
<dbReference type="InterPro" id="IPR017684">
    <property type="entry name" value="Phosphono-pyrv_decarboxylase"/>
</dbReference>
<dbReference type="InterPro" id="IPR029061">
    <property type="entry name" value="THDP-binding"/>
</dbReference>
<dbReference type="PANTHER" id="PTHR42818:SF1">
    <property type="entry name" value="SULFOPYRUVATE DECARBOXYLASE"/>
    <property type="match status" value="1"/>
</dbReference>
<keyword evidence="8" id="KW-0472">Membrane</keyword>
<dbReference type="AlphaFoldDB" id="A0A816G5I6"/>
<dbReference type="GO" id="GO:0000287">
    <property type="term" value="F:magnesium ion binding"/>
    <property type="evidence" value="ECO:0007669"/>
    <property type="project" value="InterPro"/>
</dbReference>
<dbReference type="GO" id="GO:0033980">
    <property type="term" value="F:phosphonopyruvate decarboxylase activity"/>
    <property type="evidence" value="ECO:0007669"/>
    <property type="project" value="InterPro"/>
</dbReference>
<name>A0A816G5I6_9BILA</name>
<dbReference type="EMBL" id="CAJNRE010000500">
    <property type="protein sequence ID" value="CAF1928034.1"/>
    <property type="molecule type" value="Genomic_DNA"/>
</dbReference>
<dbReference type="EMBL" id="CAJNOW010019001">
    <property type="protein sequence ID" value="CAF1669849.1"/>
    <property type="molecule type" value="Genomic_DNA"/>
</dbReference>
<evidence type="ECO:0000259" key="10">
    <source>
        <dbReference type="Pfam" id="PF02776"/>
    </source>
</evidence>
<proteinExistence type="predicted"/>
<comment type="caution">
    <text evidence="11">The sequence shown here is derived from an EMBL/GenBank/DDBJ whole genome shotgun (WGS) entry which is preliminary data.</text>
</comment>
<dbReference type="FunFam" id="3.40.50.970:FF:000100">
    <property type="entry name" value="Putative phosphonopyruvate decarboxylase"/>
    <property type="match status" value="1"/>
</dbReference>
<evidence type="ECO:0000256" key="4">
    <source>
        <dbReference type="ARBA" id="ARBA00023239"/>
    </source>
</evidence>
<evidence type="ECO:0000313" key="12">
    <source>
        <dbReference type="EMBL" id="CAF1928034.1"/>
    </source>
</evidence>
<feature type="region of interest" description="Disordered" evidence="7">
    <location>
        <begin position="355"/>
        <end position="392"/>
    </location>
</feature>
<keyword evidence="8" id="KW-0812">Transmembrane</keyword>
<dbReference type="FunFam" id="3.40.50.970:FF:000101">
    <property type="entry name" value="Putative phosphonopyruvate decarboxylase"/>
    <property type="match status" value="1"/>
</dbReference>
<gene>
    <name evidence="11" type="ORF">KQP761_LOCUS34019</name>
    <name evidence="12" type="ORF">MBJ925_LOCUS3670</name>
</gene>
<keyword evidence="8" id="KW-1133">Transmembrane helix</keyword>
<evidence type="ECO:0000256" key="6">
    <source>
        <dbReference type="ARBA" id="ARBA00048767"/>
    </source>
</evidence>
<dbReference type="CDD" id="cd07035">
    <property type="entry name" value="TPP_PYR_POX_like"/>
    <property type="match status" value="1"/>
</dbReference>
<dbReference type="GO" id="GO:0030976">
    <property type="term" value="F:thiamine pyrophosphate binding"/>
    <property type="evidence" value="ECO:0007669"/>
    <property type="project" value="InterPro"/>
</dbReference>
<protein>
    <recommendedName>
        <fullName evidence="1">2-hydroxyacyl-CoA lyase 2</fullName>
    </recommendedName>
    <alternativeName>
        <fullName evidence="5">IlvB-like protein</fullName>
    </alternativeName>
</protein>
<organism evidence="11 13">
    <name type="scientific">Rotaria magnacalcarata</name>
    <dbReference type="NCBI Taxonomy" id="392030"/>
    <lineage>
        <taxon>Eukaryota</taxon>
        <taxon>Metazoa</taxon>
        <taxon>Spiralia</taxon>
        <taxon>Gnathifera</taxon>
        <taxon>Rotifera</taxon>
        <taxon>Eurotatoria</taxon>
        <taxon>Bdelloidea</taxon>
        <taxon>Philodinida</taxon>
        <taxon>Philodinidae</taxon>
        <taxon>Rotaria</taxon>
    </lineage>
</organism>
<dbReference type="Proteomes" id="UP000663834">
    <property type="component" value="Unassembled WGS sequence"/>
</dbReference>
<dbReference type="CDD" id="cd03371">
    <property type="entry name" value="TPP_PpyrDC"/>
    <property type="match status" value="1"/>
</dbReference>
<dbReference type="Gene3D" id="3.40.50.970">
    <property type="match status" value="2"/>
</dbReference>
<evidence type="ECO:0000256" key="3">
    <source>
        <dbReference type="ARBA" id="ARBA00023052"/>
    </source>
</evidence>
<evidence type="ECO:0000256" key="1">
    <source>
        <dbReference type="ARBA" id="ARBA00018936"/>
    </source>
</evidence>
<evidence type="ECO:0000256" key="8">
    <source>
        <dbReference type="SAM" id="Phobius"/>
    </source>
</evidence>
<dbReference type="GO" id="GO:0032923">
    <property type="term" value="P:organic phosphonate biosynthetic process"/>
    <property type="evidence" value="ECO:0007669"/>
    <property type="project" value="InterPro"/>
</dbReference>
<evidence type="ECO:0000313" key="11">
    <source>
        <dbReference type="EMBL" id="CAF1669849.1"/>
    </source>
</evidence>
<evidence type="ECO:0000256" key="7">
    <source>
        <dbReference type="SAM" id="MobiDB-lite"/>
    </source>
</evidence>